<gene>
    <name evidence="14" type="ORF">QBZ16_001148</name>
</gene>
<dbReference type="PROSITE" id="PS51273">
    <property type="entry name" value="GATASE_TYPE_1"/>
    <property type="match status" value="1"/>
</dbReference>
<dbReference type="GO" id="GO:0046656">
    <property type="term" value="P:folic acid biosynthetic process"/>
    <property type="evidence" value="ECO:0007669"/>
    <property type="project" value="UniProtKB-KW"/>
</dbReference>
<name>A0AAD9MM20_PROWI</name>
<evidence type="ECO:0000256" key="10">
    <source>
        <dbReference type="SAM" id="MobiDB-lite"/>
    </source>
</evidence>
<evidence type="ECO:0000259" key="11">
    <source>
        <dbReference type="Pfam" id="PF00117"/>
    </source>
</evidence>
<dbReference type="Proteomes" id="UP001255856">
    <property type="component" value="Unassembled WGS sequence"/>
</dbReference>
<evidence type="ECO:0000256" key="1">
    <source>
        <dbReference type="ARBA" id="ARBA00001000"/>
    </source>
</evidence>
<organism evidence="14 15">
    <name type="scientific">Prototheca wickerhamii</name>
    <dbReference type="NCBI Taxonomy" id="3111"/>
    <lineage>
        <taxon>Eukaryota</taxon>
        <taxon>Viridiplantae</taxon>
        <taxon>Chlorophyta</taxon>
        <taxon>core chlorophytes</taxon>
        <taxon>Trebouxiophyceae</taxon>
        <taxon>Chlorellales</taxon>
        <taxon>Chlorellaceae</taxon>
        <taxon>Prototheca</taxon>
    </lineage>
</organism>
<evidence type="ECO:0000256" key="5">
    <source>
        <dbReference type="ARBA" id="ARBA00022679"/>
    </source>
</evidence>
<dbReference type="Pfam" id="PF00425">
    <property type="entry name" value="Chorismate_bind"/>
    <property type="match status" value="1"/>
</dbReference>
<comment type="catalytic activity">
    <reaction evidence="1">
        <text>chorismate + L-glutamine = 4-amino-4-deoxychorismate + L-glutamate</text>
        <dbReference type="Rhea" id="RHEA:11672"/>
        <dbReference type="ChEBI" id="CHEBI:29748"/>
        <dbReference type="ChEBI" id="CHEBI:29985"/>
        <dbReference type="ChEBI" id="CHEBI:58359"/>
        <dbReference type="ChEBI" id="CHEBI:58406"/>
        <dbReference type="EC" id="2.6.1.85"/>
    </reaction>
</comment>
<accession>A0AAD9MM20</accession>
<comment type="caution">
    <text evidence="14">The sequence shown here is derived from an EMBL/GenBank/DDBJ whole genome shotgun (WGS) entry which is preliminary data.</text>
</comment>
<keyword evidence="5" id="KW-0808">Transferase</keyword>
<comment type="similarity">
    <text evidence="3">In the C-terminal section; belongs to the anthranilate synthase component I family.</text>
</comment>
<dbReference type="InterPro" id="IPR006221">
    <property type="entry name" value="TrpG/PapA_dom"/>
</dbReference>
<dbReference type="SUPFAM" id="SSF52317">
    <property type="entry name" value="Class I glutamine amidotransferase-like"/>
    <property type="match status" value="1"/>
</dbReference>
<dbReference type="GO" id="GO:0046820">
    <property type="term" value="F:4-amino-4-deoxychorismate synthase activity"/>
    <property type="evidence" value="ECO:0007669"/>
    <property type="project" value="UniProtKB-EC"/>
</dbReference>
<dbReference type="AlphaFoldDB" id="A0AAD9MM20"/>
<dbReference type="InterPro" id="IPR006805">
    <property type="entry name" value="Anth_synth_I_N"/>
</dbReference>
<sequence length="772" mass="82260">MAPLRILLIDNYDSYTFNLYQGIAEVSGGCFPEVVRNDQLTWTELEAHLGAGAYDAIVISPGPGTPAHAGDLGVCRDLLRARPRIPVLGVCLGMQALALEFGGDVRRALCGPRHGSLSPVKHDGDALFAGIPSGAAWPVVRYHSLEVPEASLPACLLPIARVDLPGDQTLMAIRHADLPYYGVQFHPESICTAFGPALLFNFLSCAARFLGKVALEPPVNVPLAGPPGKPPALLHGSGASTSLAPIRLGVVRSEAVDMTSVIARSDLHQAATHIFERLFHGRAGGWWLDSSLQERGGRWSFMGAAGSSSPALGRQAFYEGGGALRLHRGPEAPPERLDLGAQTFWDWLEEDLRQYAVIEDSRAALPFDFCGGWVGYLGYELRLEGRTGNEPPARAPRVDLDAAPPHASLVWTDRFLALDGHTGQLLAVGLYDVGDGKSESGARSDAEAWARQALEEALEAARAGPLPAEASKVADKKISSTAPADPAAAAGLVPREEHSRYLSNIRACVEAMVEGESYELCLTTQLSRKGAPPAWPLYKQLRCNNPAPYAAWLDFAALRGPQVACSSPELFLRCDREGLLEAKPIKGTAPRVPGDPEADERSARELQANEKERAENLMIVDLLRNDLGRVCAPGSVHVPTLMGLESFATVHQLVSTVRGARAKDASTVDCLRAAFPGGSMTGAPKLRSMAILENLEGGPRGVYSGGIGFLSPNGAFCLNIVIRTAVVHADAISIGAGGAITVLSEPEAEWDEMNLKAAALLRTICAVDQETQ</sequence>
<keyword evidence="6" id="KW-0289">Folate biosynthesis</keyword>
<keyword evidence="15" id="KW-1185">Reference proteome</keyword>
<dbReference type="InterPro" id="IPR015890">
    <property type="entry name" value="Chorismate_C"/>
</dbReference>
<dbReference type="GO" id="GO:0008153">
    <property type="term" value="P:4-aminobenzoate biosynthetic process"/>
    <property type="evidence" value="ECO:0007669"/>
    <property type="project" value="TreeGrafter"/>
</dbReference>
<evidence type="ECO:0000259" key="13">
    <source>
        <dbReference type="Pfam" id="PF04715"/>
    </source>
</evidence>
<evidence type="ECO:0000256" key="3">
    <source>
        <dbReference type="ARBA" id="ARBA00005970"/>
    </source>
</evidence>
<dbReference type="InterPro" id="IPR005801">
    <property type="entry name" value="ADC_synthase"/>
</dbReference>
<dbReference type="Pfam" id="PF04715">
    <property type="entry name" value="Anth_synt_I_N"/>
    <property type="match status" value="1"/>
</dbReference>
<comment type="pathway">
    <text evidence="2">Cofactor biosynthesis; tetrahydrofolate biosynthesis; 4-aminobenzoate from chorismate: step 1/2.</text>
</comment>
<dbReference type="GO" id="GO:0005737">
    <property type="term" value="C:cytoplasm"/>
    <property type="evidence" value="ECO:0007669"/>
    <property type="project" value="TreeGrafter"/>
</dbReference>
<reference evidence="14" key="1">
    <citation type="submission" date="2021-01" db="EMBL/GenBank/DDBJ databases">
        <authorList>
            <person name="Eckstrom K.M.E."/>
        </authorList>
    </citation>
    <scope>NUCLEOTIDE SEQUENCE</scope>
    <source>
        <strain evidence="14">UVCC 0001</strain>
    </source>
</reference>
<evidence type="ECO:0000259" key="12">
    <source>
        <dbReference type="Pfam" id="PF00425"/>
    </source>
</evidence>
<proteinExistence type="inferred from homology"/>
<dbReference type="InterPro" id="IPR017926">
    <property type="entry name" value="GATASE"/>
</dbReference>
<dbReference type="NCBIfam" id="TIGR00566">
    <property type="entry name" value="trpG_papA"/>
    <property type="match status" value="1"/>
</dbReference>
<dbReference type="Gene3D" id="3.40.50.880">
    <property type="match status" value="1"/>
</dbReference>
<dbReference type="EMBL" id="JASFZW010000011">
    <property type="protein sequence ID" value="KAK2076216.1"/>
    <property type="molecule type" value="Genomic_DNA"/>
</dbReference>
<dbReference type="CDD" id="cd01743">
    <property type="entry name" value="GATase1_Anthranilate_Synthase"/>
    <property type="match status" value="1"/>
</dbReference>
<evidence type="ECO:0000313" key="14">
    <source>
        <dbReference type="EMBL" id="KAK2076216.1"/>
    </source>
</evidence>
<dbReference type="PRINTS" id="PR00096">
    <property type="entry name" value="GATASE"/>
</dbReference>
<evidence type="ECO:0000313" key="15">
    <source>
        <dbReference type="Proteomes" id="UP001255856"/>
    </source>
</evidence>
<dbReference type="PANTHER" id="PTHR11236:SF18">
    <property type="entry name" value="AMINODEOXYCHORISMATE SYNTHASE"/>
    <property type="match status" value="1"/>
</dbReference>
<dbReference type="Pfam" id="PF00117">
    <property type="entry name" value="GATase"/>
    <property type="match status" value="1"/>
</dbReference>
<dbReference type="GO" id="GO:0000162">
    <property type="term" value="P:L-tryptophan biosynthetic process"/>
    <property type="evidence" value="ECO:0007669"/>
    <property type="project" value="TreeGrafter"/>
</dbReference>
<feature type="domain" description="Chorismate-utilising enzyme C-terminal" evidence="12">
    <location>
        <begin position="499"/>
        <end position="756"/>
    </location>
</feature>
<dbReference type="InterPro" id="IPR019999">
    <property type="entry name" value="Anth_synth_I-like"/>
</dbReference>
<evidence type="ECO:0000256" key="2">
    <source>
        <dbReference type="ARBA" id="ARBA00005009"/>
    </source>
</evidence>
<evidence type="ECO:0000256" key="7">
    <source>
        <dbReference type="ARBA" id="ARBA00022962"/>
    </source>
</evidence>
<dbReference type="Gene3D" id="3.60.120.10">
    <property type="entry name" value="Anthranilate synthase"/>
    <property type="match status" value="1"/>
</dbReference>
<evidence type="ECO:0000256" key="8">
    <source>
        <dbReference type="ARBA" id="ARBA00031329"/>
    </source>
</evidence>
<feature type="domain" description="Glutamine amidotransferase" evidence="11">
    <location>
        <begin position="7"/>
        <end position="203"/>
    </location>
</feature>
<feature type="domain" description="Anthranilate synthase component I N-terminal" evidence="13">
    <location>
        <begin position="275"/>
        <end position="425"/>
    </location>
</feature>
<evidence type="ECO:0000256" key="9">
    <source>
        <dbReference type="ARBA" id="ARBA00031904"/>
    </source>
</evidence>
<feature type="region of interest" description="Disordered" evidence="10">
    <location>
        <begin position="586"/>
        <end position="606"/>
    </location>
</feature>
<dbReference type="EC" id="2.6.1.85" evidence="4"/>
<evidence type="ECO:0000256" key="4">
    <source>
        <dbReference type="ARBA" id="ARBA00013139"/>
    </source>
</evidence>
<dbReference type="InterPro" id="IPR029062">
    <property type="entry name" value="Class_I_gatase-like"/>
</dbReference>
<keyword evidence="7" id="KW-0315">Glutamine amidotransferase</keyword>
<dbReference type="SUPFAM" id="SSF56322">
    <property type="entry name" value="ADC synthase"/>
    <property type="match status" value="1"/>
</dbReference>
<dbReference type="PRINTS" id="PR00097">
    <property type="entry name" value="ANTSNTHASEII"/>
</dbReference>
<dbReference type="PANTHER" id="PTHR11236">
    <property type="entry name" value="AMINOBENZOATE/ANTHRANILATE SYNTHASE"/>
    <property type="match status" value="1"/>
</dbReference>
<protein>
    <recommendedName>
        <fullName evidence="4">aminodeoxychorismate synthase</fullName>
        <ecNumber evidence="4">2.6.1.85</ecNumber>
    </recommendedName>
    <alternativeName>
        <fullName evidence="8">Para-aminobenzoate synthase</fullName>
    </alternativeName>
    <alternativeName>
        <fullName evidence="9">p-aminobenzoic acid synthase</fullName>
    </alternativeName>
</protein>
<dbReference type="PRINTS" id="PR00099">
    <property type="entry name" value="CPSGATASE"/>
</dbReference>
<evidence type="ECO:0000256" key="6">
    <source>
        <dbReference type="ARBA" id="ARBA00022909"/>
    </source>
</evidence>